<comment type="cofactor">
    <cofactor evidence="1">
        <name>pyridoxal 5'-phosphate</name>
        <dbReference type="ChEBI" id="CHEBI:597326"/>
    </cofactor>
</comment>
<dbReference type="Gene3D" id="3.40.50.1100">
    <property type="match status" value="2"/>
</dbReference>
<feature type="domain" description="Tryptophan synthase beta chain-like PALP" evidence="3">
    <location>
        <begin position="23"/>
        <end position="311"/>
    </location>
</feature>
<evidence type="ECO:0000256" key="2">
    <source>
        <dbReference type="ARBA" id="ARBA00022898"/>
    </source>
</evidence>
<name>A0ABV7JSA6_9SPHI</name>
<evidence type="ECO:0000313" key="4">
    <source>
        <dbReference type="EMBL" id="MFC3199163.1"/>
    </source>
</evidence>
<dbReference type="SUPFAM" id="SSF53686">
    <property type="entry name" value="Tryptophan synthase beta subunit-like PLP-dependent enzymes"/>
    <property type="match status" value="1"/>
</dbReference>
<comment type="caution">
    <text evidence="4">The sequence shown here is derived from an EMBL/GenBank/DDBJ whole genome shotgun (WGS) entry which is preliminary data.</text>
</comment>
<keyword evidence="5" id="KW-1185">Reference proteome</keyword>
<evidence type="ECO:0000259" key="3">
    <source>
        <dbReference type="Pfam" id="PF00291"/>
    </source>
</evidence>
<protein>
    <submittedName>
        <fullName evidence="4">PLP-dependent cysteine synthase family protein</fullName>
    </submittedName>
</protein>
<dbReference type="EMBL" id="JBHRTA010000038">
    <property type="protein sequence ID" value="MFC3199163.1"/>
    <property type="molecule type" value="Genomic_DNA"/>
</dbReference>
<accession>A0ABV7JSA6</accession>
<organism evidence="4 5">
    <name type="scientific">Parapedobacter deserti</name>
    <dbReference type="NCBI Taxonomy" id="1912957"/>
    <lineage>
        <taxon>Bacteria</taxon>
        <taxon>Pseudomonadati</taxon>
        <taxon>Bacteroidota</taxon>
        <taxon>Sphingobacteriia</taxon>
        <taxon>Sphingobacteriales</taxon>
        <taxon>Sphingobacteriaceae</taxon>
        <taxon>Parapedobacter</taxon>
    </lineage>
</organism>
<dbReference type="InterPro" id="IPR001926">
    <property type="entry name" value="TrpB-like_PALP"/>
</dbReference>
<proteinExistence type="predicted"/>
<dbReference type="Proteomes" id="UP001595526">
    <property type="component" value="Unassembled WGS sequence"/>
</dbReference>
<evidence type="ECO:0000256" key="1">
    <source>
        <dbReference type="ARBA" id="ARBA00001933"/>
    </source>
</evidence>
<dbReference type="InterPro" id="IPR050214">
    <property type="entry name" value="Cys_Synth/Cystath_Beta-Synth"/>
</dbReference>
<dbReference type="InterPro" id="IPR036052">
    <property type="entry name" value="TrpB-like_PALP_sf"/>
</dbReference>
<gene>
    <name evidence="4" type="ORF">ACFOET_16175</name>
</gene>
<evidence type="ECO:0000313" key="5">
    <source>
        <dbReference type="Proteomes" id="UP001595526"/>
    </source>
</evidence>
<sequence>MSIHGTTPALSSSAAKRFQDLWHLVGNTPMLRLDYQYKGKPGTIYVKCEHYNLTGSIKDRMALYILHQAYAQRLIAADDTIVEATSGNTGIAFAAIGRALGHAVKIIMPDWLSKERVDIIKSLGADIILVSKEEGGFLGSIRMSEEMAAQGGVFLPRQFENRYNAEAHERTTMDEIWRQLAAISLKPDAFVAGVGTGGTIMGAASYFKGQDAATGVHPLEPAESPTLSTGYKVGSHRIQGISDEFIPAIVKLDDLDGIVQANDGDAIIMAQRLAKELGLAVGISSGANVVGAIKIKEQLGPDATVVTLLCDCNKKYLSTDLVKTEPEQEGYVSLETRFENFTPISRLGKPVLDAIDETLLG</sequence>
<dbReference type="PANTHER" id="PTHR10314">
    <property type="entry name" value="CYSTATHIONINE BETA-SYNTHASE"/>
    <property type="match status" value="1"/>
</dbReference>
<dbReference type="RefSeq" id="WP_379024518.1">
    <property type="nucleotide sequence ID" value="NZ_JBHRTA010000038.1"/>
</dbReference>
<dbReference type="Pfam" id="PF00291">
    <property type="entry name" value="PALP"/>
    <property type="match status" value="1"/>
</dbReference>
<reference evidence="5" key="1">
    <citation type="journal article" date="2019" name="Int. J. Syst. Evol. Microbiol.">
        <title>The Global Catalogue of Microorganisms (GCM) 10K type strain sequencing project: providing services to taxonomists for standard genome sequencing and annotation.</title>
        <authorList>
            <consortium name="The Broad Institute Genomics Platform"/>
            <consortium name="The Broad Institute Genome Sequencing Center for Infectious Disease"/>
            <person name="Wu L."/>
            <person name="Ma J."/>
        </authorList>
    </citation>
    <scope>NUCLEOTIDE SEQUENCE [LARGE SCALE GENOMIC DNA]</scope>
    <source>
        <strain evidence="5">KCTC 52416</strain>
    </source>
</reference>
<dbReference type="CDD" id="cd01561">
    <property type="entry name" value="CBS_like"/>
    <property type="match status" value="1"/>
</dbReference>
<keyword evidence="2" id="KW-0663">Pyridoxal phosphate</keyword>